<reference evidence="2" key="1">
    <citation type="submission" date="2020-05" db="EMBL/GenBank/DDBJ databases">
        <title>WGS assembly of Panicum virgatum.</title>
        <authorList>
            <person name="Lovell J.T."/>
            <person name="Jenkins J."/>
            <person name="Shu S."/>
            <person name="Juenger T.E."/>
            <person name="Schmutz J."/>
        </authorList>
    </citation>
    <scope>NUCLEOTIDE SEQUENCE</scope>
    <source>
        <strain evidence="2">AP13</strain>
    </source>
</reference>
<accession>A0A8T0WUC2</accession>
<sequence length="191" mass="20513">MRADAAFADKQCRRAPHAMARGVMRAPLGGLVSGRQQDRGHTVRLVPASRCKVDVACGRARPPGHSWPTQGVSRPGTSEAEMSPLATRFRRGEARWPPSAPRPASPIRTVRAAAPSPTMPTRAAPPSPTMPTRAADHRCRLQSNDATCPCCGDLHQLRPGHQCCGIKVLSTSGQHTRASPRTICPNKKQPV</sequence>
<evidence type="ECO:0000313" key="2">
    <source>
        <dbReference type="EMBL" id="KAG2650448.1"/>
    </source>
</evidence>
<dbReference type="EMBL" id="CM029038">
    <property type="protein sequence ID" value="KAG2650448.1"/>
    <property type="molecule type" value="Genomic_DNA"/>
</dbReference>
<keyword evidence="3" id="KW-1185">Reference proteome</keyword>
<comment type="caution">
    <text evidence="2">The sequence shown here is derived from an EMBL/GenBank/DDBJ whole genome shotgun (WGS) entry which is preliminary data.</text>
</comment>
<evidence type="ECO:0000256" key="1">
    <source>
        <dbReference type="SAM" id="MobiDB-lite"/>
    </source>
</evidence>
<dbReference type="AlphaFoldDB" id="A0A8T0WUC2"/>
<evidence type="ECO:0000313" key="3">
    <source>
        <dbReference type="Proteomes" id="UP000823388"/>
    </source>
</evidence>
<feature type="compositionally biased region" description="Polar residues" evidence="1">
    <location>
        <begin position="67"/>
        <end position="76"/>
    </location>
</feature>
<feature type="region of interest" description="Disordered" evidence="1">
    <location>
        <begin position="113"/>
        <end position="134"/>
    </location>
</feature>
<name>A0A8T0WUC2_PANVG</name>
<proteinExistence type="predicted"/>
<gene>
    <name evidence="2" type="ORF">PVAP13_1NG206600</name>
</gene>
<organism evidence="2 3">
    <name type="scientific">Panicum virgatum</name>
    <name type="common">Blackwell switchgrass</name>
    <dbReference type="NCBI Taxonomy" id="38727"/>
    <lineage>
        <taxon>Eukaryota</taxon>
        <taxon>Viridiplantae</taxon>
        <taxon>Streptophyta</taxon>
        <taxon>Embryophyta</taxon>
        <taxon>Tracheophyta</taxon>
        <taxon>Spermatophyta</taxon>
        <taxon>Magnoliopsida</taxon>
        <taxon>Liliopsida</taxon>
        <taxon>Poales</taxon>
        <taxon>Poaceae</taxon>
        <taxon>PACMAD clade</taxon>
        <taxon>Panicoideae</taxon>
        <taxon>Panicodae</taxon>
        <taxon>Paniceae</taxon>
        <taxon>Panicinae</taxon>
        <taxon>Panicum</taxon>
        <taxon>Panicum sect. Hiantes</taxon>
    </lineage>
</organism>
<feature type="region of interest" description="Disordered" evidence="1">
    <location>
        <begin position="61"/>
        <end position="82"/>
    </location>
</feature>
<dbReference type="Proteomes" id="UP000823388">
    <property type="component" value="Chromosome 1N"/>
</dbReference>
<protein>
    <submittedName>
        <fullName evidence="2">Uncharacterized protein</fullName>
    </submittedName>
</protein>